<dbReference type="EMBL" id="JAODUO010000429">
    <property type="protein sequence ID" value="KAK2180744.1"/>
    <property type="molecule type" value="Genomic_DNA"/>
</dbReference>
<dbReference type="Proteomes" id="UP001209878">
    <property type="component" value="Unassembled WGS sequence"/>
</dbReference>
<proteinExistence type="predicted"/>
<protein>
    <submittedName>
        <fullName evidence="1">Uncharacterized protein</fullName>
    </submittedName>
</protein>
<dbReference type="AlphaFoldDB" id="A0AAD9NV79"/>
<gene>
    <name evidence="1" type="ORF">NP493_429g02056</name>
</gene>
<sequence length="177" mass="19875">MVKRLDARRPVSPDYFHAILQLYPEGAACHSSIFYHAPIIIARPHEIELADCYELCHGDSRYGRRKRLNPLNIFKSKIKVDADEKTQPAARGLSFPYAGTRTDSAWTRGVSSWTRSDAFRSTRSTCSVSALLVSPTQPLTIAGTAFRGRRRAFSLWKVLIYNLPYLPQLPGVSVCSC</sequence>
<evidence type="ECO:0000313" key="2">
    <source>
        <dbReference type="Proteomes" id="UP001209878"/>
    </source>
</evidence>
<comment type="caution">
    <text evidence="1">The sequence shown here is derived from an EMBL/GenBank/DDBJ whole genome shotgun (WGS) entry which is preliminary data.</text>
</comment>
<accession>A0AAD9NV79</accession>
<keyword evidence="2" id="KW-1185">Reference proteome</keyword>
<evidence type="ECO:0000313" key="1">
    <source>
        <dbReference type="EMBL" id="KAK2180744.1"/>
    </source>
</evidence>
<organism evidence="1 2">
    <name type="scientific">Ridgeia piscesae</name>
    <name type="common">Tubeworm</name>
    <dbReference type="NCBI Taxonomy" id="27915"/>
    <lineage>
        <taxon>Eukaryota</taxon>
        <taxon>Metazoa</taxon>
        <taxon>Spiralia</taxon>
        <taxon>Lophotrochozoa</taxon>
        <taxon>Annelida</taxon>
        <taxon>Polychaeta</taxon>
        <taxon>Sedentaria</taxon>
        <taxon>Canalipalpata</taxon>
        <taxon>Sabellida</taxon>
        <taxon>Siboglinidae</taxon>
        <taxon>Ridgeia</taxon>
    </lineage>
</organism>
<name>A0AAD9NV79_RIDPI</name>
<reference evidence="1" key="1">
    <citation type="journal article" date="2023" name="Mol. Biol. Evol.">
        <title>Third-Generation Sequencing Reveals the Adaptive Role of the Epigenome in Three Deep-Sea Polychaetes.</title>
        <authorList>
            <person name="Perez M."/>
            <person name="Aroh O."/>
            <person name="Sun Y."/>
            <person name="Lan Y."/>
            <person name="Juniper S.K."/>
            <person name="Young C.R."/>
            <person name="Angers B."/>
            <person name="Qian P.Y."/>
        </authorList>
    </citation>
    <scope>NUCLEOTIDE SEQUENCE</scope>
    <source>
        <strain evidence="1">R07B-5</strain>
    </source>
</reference>